<sequence>MPLKKLIHCDINGNILTVDELQQIIEPALSEIEESLIGDLTYFSENARYETNSLQIVSITQIGKNYYSMTYQFKWTIFNGCLDINADELTKQSVRFWVKPDGLEFDIIESFKGSTAEEL</sequence>
<dbReference type="RefSeq" id="WP_015690306.1">
    <property type="nucleotide sequence ID" value="NC_015061.1"/>
</dbReference>
<protein>
    <submittedName>
        <fullName evidence="1">Uncharacterized protein</fullName>
    </submittedName>
</protein>
<evidence type="ECO:0000313" key="1">
    <source>
        <dbReference type="EMBL" id="MFD3222145.1"/>
    </source>
</evidence>
<keyword evidence="2" id="KW-1185">Reference proteome</keyword>
<dbReference type="Proteomes" id="UP001598201">
    <property type="component" value="Unassembled WGS sequence"/>
</dbReference>
<reference evidence="1 2" key="1">
    <citation type="submission" date="2024-09" db="EMBL/GenBank/DDBJ databases">
        <title>Genomes of Rahnella.</title>
        <authorList>
            <person name="Mnguni F.C."/>
            <person name="Shin G.Y."/>
            <person name="Coutinho T."/>
        </authorList>
    </citation>
    <scope>NUCLEOTIDE SEQUENCE [LARGE SCALE GENOMIC DNA]</scope>
    <source>
        <strain evidence="1 2">20WA0057</strain>
    </source>
</reference>
<accession>A0ABW6C5D8</accession>
<gene>
    <name evidence="1" type="ORF">ACFPK4_01230</name>
</gene>
<proteinExistence type="predicted"/>
<evidence type="ECO:0000313" key="2">
    <source>
        <dbReference type="Proteomes" id="UP001598201"/>
    </source>
</evidence>
<dbReference type="EMBL" id="JBHUCJ010000002">
    <property type="protein sequence ID" value="MFD3222145.1"/>
    <property type="molecule type" value="Genomic_DNA"/>
</dbReference>
<dbReference type="GeneID" id="95416087"/>
<name>A0ABW6C5D8_RAHSY</name>
<organism evidence="1 2">
    <name type="scientific">Rahnella sp. (strain Y9602)</name>
    <dbReference type="NCBI Taxonomy" id="2703885"/>
    <lineage>
        <taxon>Bacteria</taxon>
        <taxon>Pseudomonadati</taxon>
        <taxon>Pseudomonadota</taxon>
        <taxon>Gammaproteobacteria</taxon>
        <taxon>Enterobacterales</taxon>
        <taxon>Yersiniaceae</taxon>
        <taxon>Rahnella</taxon>
    </lineage>
</organism>
<comment type="caution">
    <text evidence="1">The sequence shown here is derived from an EMBL/GenBank/DDBJ whole genome shotgun (WGS) entry which is preliminary data.</text>
</comment>